<sequence>MKLSHNPNNSTYESAYKIFHGNKDWPLSSTPCVVYDLQVLKRLKLKIFSIEPDYNQQVSIRSPSEVPVCETLWFPMSKRRAVASRSVVMSHFQELVASFPSSALLIYTDGSLSQERSSCAVFIPSLNISRSWLLKKGSSVFTAELNGIRQALQIVYDMDSSSEEIVLFSDSKASIQAVLSHLPPTNPCIPEIHNLLRCLKATGTKVTLIWIPSHTGIIGNETADNLASRECLHPSGNKIRNMLSAAEQMGIFRSQWMAEWIHCLQVCKKTTVRIRENLRRINWHFSPDRRVNISLHRLRSEHTYLNAFLHRIDQNADPSCRRGCEALENVQHVLLDCRSLDEHRRKIVSFFSSNSLHLDLTSLLGLNLQIPVSWQFRIRNLLTQYLAQTKLIEFI</sequence>
<evidence type="ECO:0000313" key="4">
    <source>
        <dbReference type="Proteomes" id="UP000789390"/>
    </source>
</evidence>
<dbReference type="AlphaFoldDB" id="A0A8J2RL49"/>
<evidence type="ECO:0000259" key="2">
    <source>
        <dbReference type="PROSITE" id="PS50879"/>
    </source>
</evidence>
<gene>
    <name evidence="3" type="ORF">DGAL_LOCUS4342</name>
</gene>
<dbReference type="InterPro" id="IPR002156">
    <property type="entry name" value="RNaseH_domain"/>
</dbReference>
<dbReference type="EMBL" id="CAKKLH010000068">
    <property type="protein sequence ID" value="CAH0101969.1"/>
    <property type="molecule type" value="Genomic_DNA"/>
</dbReference>
<organism evidence="3 4">
    <name type="scientific">Daphnia galeata</name>
    <dbReference type="NCBI Taxonomy" id="27404"/>
    <lineage>
        <taxon>Eukaryota</taxon>
        <taxon>Metazoa</taxon>
        <taxon>Ecdysozoa</taxon>
        <taxon>Arthropoda</taxon>
        <taxon>Crustacea</taxon>
        <taxon>Branchiopoda</taxon>
        <taxon>Diplostraca</taxon>
        <taxon>Cladocera</taxon>
        <taxon>Anomopoda</taxon>
        <taxon>Daphniidae</taxon>
        <taxon>Daphnia</taxon>
    </lineage>
</organism>
<dbReference type="PANTHER" id="PTHR10642:SF31">
    <property type="entry name" value="RIBONUCLEASE H1"/>
    <property type="match status" value="1"/>
</dbReference>
<dbReference type="Proteomes" id="UP000789390">
    <property type="component" value="Unassembled WGS sequence"/>
</dbReference>
<dbReference type="SUPFAM" id="SSF53098">
    <property type="entry name" value="Ribonuclease H-like"/>
    <property type="match status" value="1"/>
</dbReference>
<dbReference type="Pfam" id="PF00075">
    <property type="entry name" value="RNase_H"/>
    <property type="match status" value="1"/>
</dbReference>
<dbReference type="PROSITE" id="PS50879">
    <property type="entry name" value="RNASE_H_1"/>
    <property type="match status" value="1"/>
</dbReference>
<evidence type="ECO:0000313" key="3">
    <source>
        <dbReference type="EMBL" id="CAH0101969.1"/>
    </source>
</evidence>
<comment type="caution">
    <text evidence="3">The sequence shown here is derived from an EMBL/GenBank/DDBJ whole genome shotgun (WGS) entry which is preliminary data.</text>
</comment>
<dbReference type="InterPro" id="IPR050092">
    <property type="entry name" value="RNase_H"/>
</dbReference>
<dbReference type="GO" id="GO:0043137">
    <property type="term" value="P:DNA replication, removal of RNA primer"/>
    <property type="evidence" value="ECO:0007669"/>
    <property type="project" value="TreeGrafter"/>
</dbReference>
<proteinExistence type="inferred from homology"/>
<name>A0A8J2RL49_9CRUS</name>
<keyword evidence="4" id="KW-1185">Reference proteome</keyword>
<feature type="domain" description="RNase H type-1" evidence="2">
    <location>
        <begin position="100"/>
        <end position="232"/>
    </location>
</feature>
<comment type="similarity">
    <text evidence="1">Belongs to the RNase H family.</text>
</comment>
<dbReference type="CDD" id="cd09276">
    <property type="entry name" value="Rnase_HI_RT_non_LTR"/>
    <property type="match status" value="1"/>
</dbReference>
<reference evidence="3" key="1">
    <citation type="submission" date="2021-11" db="EMBL/GenBank/DDBJ databases">
        <authorList>
            <person name="Schell T."/>
        </authorList>
    </citation>
    <scope>NUCLEOTIDE SEQUENCE</scope>
    <source>
        <strain evidence="3">M5</strain>
    </source>
</reference>
<accession>A0A8J2RL49</accession>
<dbReference type="InterPro" id="IPR036397">
    <property type="entry name" value="RNaseH_sf"/>
</dbReference>
<dbReference type="OrthoDB" id="6375235at2759"/>
<dbReference type="InterPro" id="IPR012337">
    <property type="entry name" value="RNaseH-like_sf"/>
</dbReference>
<dbReference type="Gene3D" id="3.30.420.10">
    <property type="entry name" value="Ribonuclease H-like superfamily/Ribonuclease H"/>
    <property type="match status" value="1"/>
</dbReference>
<evidence type="ECO:0000256" key="1">
    <source>
        <dbReference type="ARBA" id="ARBA00005300"/>
    </source>
</evidence>
<dbReference type="GO" id="GO:0004523">
    <property type="term" value="F:RNA-DNA hybrid ribonuclease activity"/>
    <property type="evidence" value="ECO:0007669"/>
    <property type="project" value="InterPro"/>
</dbReference>
<dbReference type="GO" id="GO:0003676">
    <property type="term" value="F:nucleic acid binding"/>
    <property type="evidence" value="ECO:0007669"/>
    <property type="project" value="InterPro"/>
</dbReference>
<protein>
    <recommendedName>
        <fullName evidence="2">RNase H type-1 domain-containing protein</fullName>
    </recommendedName>
</protein>
<dbReference type="PANTHER" id="PTHR10642">
    <property type="entry name" value="RIBONUCLEASE H1"/>
    <property type="match status" value="1"/>
</dbReference>